<proteinExistence type="predicted"/>
<evidence type="ECO:0000313" key="3">
    <source>
        <dbReference type="EMBL" id="PJA42661.1"/>
    </source>
</evidence>
<dbReference type="PANTHER" id="PTHR21621">
    <property type="entry name" value="RIBOSOMAL PROTEIN S6 MODIFICATION PROTEIN"/>
    <property type="match status" value="1"/>
</dbReference>
<keyword evidence="1" id="KW-0547">Nucleotide-binding</keyword>
<dbReference type="PANTHER" id="PTHR21621:SF0">
    <property type="entry name" value="BETA-CITRYLGLUTAMATE SYNTHASE B-RELATED"/>
    <property type="match status" value="1"/>
</dbReference>
<name>A0A2M7X9F9_9BACT</name>
<dbReference type="EMBL" id="PFWW01000044">
    <property type="protein sequence ID" value="PJA42661.1"/>
    <property type="molecule type" value="Genomic_DNA"/>
</dbReference>
<accession>A0A2M7X9F9</accession>
<protein>
    <recommendedName>
        <fullName evidence="2">ATP-grasp domain-containing protein</fullName>
    </recommendedName>
</protein>
<dbReference type="GO" id="GO:0005524">
    <property type="term" value="F:ATP binding"/>
    <property type="evidence" value="ECO:0007669"/>
    <property type="project" value="UniProtKB-UniRule"/>
</dbReference>
<dbReference type="GO" id="GO:0005737">
    <property type="term" value="C:cytoplasm"/>
    <property type="evidence" value="ECO:0007669"/>
    <property type="project" value="TreeGrafter"/>
</dbReference>
<reference evidence="4" key="1">
    <citation type="submission" date="2017-09" db="EMBL/GenBank/DDBJ databases">
        <title>Depth-based differentiation of microbial function through sediment-hosted aquifers and enrichment of novel symbionts in the deep terrestrial subsurface.</title>
        <authorList>
            <person name="Probst A.J."/>
            <person name="Ladd B."/>
            <person name="Jarett J.K."/>
            <person name="Geller-Mcgrath D.E."/>
            <person name="Sieber C.M.K."/>
            <person name="Emerson J.B."/>
            <person name="Anantharaman K."/>
            <person name="Thomas B.C."/>
            <person name="Malmstrom R."/>
            <person name="Stieglmeier M."/>
            <person name="Klingl A."/>
            <person name="Woyke T."/>
            <person name="Ryan C.M."/>
            <person name="Banfield J.F."/>
        </authorList>
    </citation>
    <scope>NUCLEOTIDE SEQUENCE [LARGE SCALE GENOMIC DNA]</scope>
</reference>
<evidence type="ECO:0000259" key="2">
    <source>
        <dbReference type="PROSITE" id="PS50975"/>
    </source>
</evidence>
<dbReference type="SUPFAM" id="SSF56059">
    <property type="entry name" value="Glutathione synthetase ATP-binding domain-like"/>
    <property type="match status" value="1"/>
</dbReference>
<sequence length="312" mass="36265">MTSFGMCFSRDFEGVNPLGHIGKKLPVYLRLLKLCQKEGWDVYVLTRKTYKGGGNFGGAWLFKDGKFEKVNNLIKVDLVFDWVGNLMFPPRNNNKLKVVNSREFKELCWNKWEAYQKLEDYMPETYWVGNLNNTQRFVGKVKTENIVLKPYNGLQGKDVFIGPKEKVKDFRPERPGRKYILQEFVDTSRGIPNLTPGKHDLRVVIINNKVVWSHIRVPAKGKFVANAAQGGALTEIDYNKVPVKVRKIVTKISNRFYKEYDNPIFSLDFGINEKGEPKIFEINDQIGFPRWEMKNRDVFLKALVENFRSKII</sequence>
<feature type="domain" description="ATP-grasp" evidence="2">
    <location>
        <begin position="112"/>
        <end position="312"/>
    </location>
</feature>
<dbReference type="InterPro" id="IPR013651">
    <property type="entry name" value="ATP-grasp_RimK-type"/>
</dbReference>
<dbReference type="InterPro" id="IPR011761">
    <property type="entry name" value="ATP-grasp"/>
</dbReference>
<evidence type="ECO:0000313" key="4">
    <source>
        <dbReference type="Proteomes" id="UP000230484"/>
    </source>
</evidence>
<keyword evidence="1" id="KW-0067">ATP-binding</keyword>
<evidence type="ECO:0000256" key="1">
    <source>
        <dbReference type="PROSITE-ProRule" id="PRU00409"/>
    </source>
</evidence>
<dbReference type="Proteomes" id="UP000230484">
    <property type="component" value="Unassembled WGS sequence"/>
</dbReference>
<dbReference type="AlphaFoldDB" id="A0A2M7X9F9"/>
<dbReference type="PROSITE" id="PS50975">
    <property type="entry name" value="ATP_GRASP"/>
    <property type="match status" value="1"/>
</dbReference>
<dbReference type="GO" id="GO:0016879">
    <property type="term" value="F:ligase activity, forming carbon-nitrogen bonds"/>
    <property type="evidence" value="ECO:0007669"/>
    <property type="project" value="TreeGrafter"/>
</dbReference>
<dbReference type="Pfam" id="PF08443">
    <property type="entry name" value="RimK"/>
    <property type="match status" value="1"/>
</dbReference>
<dbReference type="Gene3D" id="3.30.470.20">
    <property type="entry name" value="ATP-grasp fold, B domain"/>
    <property type="match status" value="1"/>
</dbReference>
<comment type="caution">
    <text evidence="3">The sequence shown here is derived from an EMBL/GenBank/DDBJ whole genome shotgun (WGS) entry which is preliminary data.</text>
</comment>
<organism evidence="3 4">
    <name type="scientific">Candidatus Woesebacteria bacterium CG_4_9_14_3_um_filter_39_10</name>
    <dbReference type="NCBI Taxonomy" id="1975056"/>
    <lineage>
        <taxon>Bacteria</taxon>
        <taxon>Candidatus Woeseibacteriota</taxon>
    </lineage>
</organism>
<gene>
    <name evidence="3" type="ORF">CO176_02030</name>
</gene>
<dbReference type="GO" id="GO:0046872">
    <property type="term" value="F:metal ion binding"/>
    <property type="evidence" value="ECO:0007669"/>
    <property type="project" value="InterPro"/>
</dbReference>